<evidence type="ECO:0000256" key="1">
    <source>
        <dbReference type="ARBA" id="ARBA00001971"/>
    </source>
</evidence>
<feature type="binding site" description="axial binding residue" evidence="8">
    <location>
        <position position="476"/>
    </location>
    <ligand>
        <name>heme</name>
        <dbReference type="ChEBI" id="CHEBI:30413"/>
    </ligand>
    <ligandPart>
        <name>Fe</name>
        <dbReference type="ChEBI" id="CHEBI:18248"/>
    </ligandPart>
</feature>
<dbReference type="CDD" id="cd11063">
    <property type="entry name" value="CYP52"/>
    <property type="match status" value="1"/>
</dbReference>
<proteinExistence type="inferred from homology"/>
<name>A0A4U0TKU3_9PEZI</name>
<evidence type="ECO:0000256" key="3">
    <source>
        <dbReference type="ARBA" id="ARBA00022617"/>
    </source>
</evidence>
<dbReference type="PANTHER" id="PTHR24287:SF1">
    <property type="entry name" value="P450, PUTATIVE (EUROFUNG)-RELATED"/>
    <property type="match status" value="1"/>
</dbReference>
<dbReference type="InterPro" id="IPR047146">
    <property type="entry name" value="Cyt_P450_E_CYP52_fungi"/>
</dbReference>
<evidence type="ECO:0000313" key="11">
    <source>
        <dbReference type="Proteomes" id="UP000308549"/>
    </source>
</evidence>
<dbReference type="InterPro" id="IPR017972">
    <property type="entry name" value="Cyt_P450_CS"/>
</dbReference>
<keyword evidence="3 8" id="KW-0349">Heme</keyword>
<dbReference type="Pfam" id="PF00067">
    <property type="entry name" value="p450"/>
    <property type="match status" value="1"/>
</dbReference>
<protein>
    <recommendedName>
        <fullName evidence="12">Cytochrome P450 52A12</fullName>
    </recommendedName>
</protein>
<gene>
    <name evidence="10" type="ORF">B0A50_08155</name>
</gene>
<dbReference type="Gene3D" id="1.10.630.10">
    <property type="entry name" value="Cytochrome P450"/>
    <property type="match status" value="1"/>
</dbReference>
<evidence type="ECO:0000256" key="7">
    <source>
        <dbReference type="ARBA" id="ARBA00023033"/>
    </source>
</evidence>
<comment type="caution">
    <text evidence="10">The sequence shown here is derived from an EMBL/GenBank/DDBJ whole genome shotgun (WGS) entry which is preliminary data.</text>
</comment>
<evidence type="ECO:0000313" key="10">
    <source>
        <dbReference type="EMBL" id="TKA22336.1"/>
    </source>
</evidence>
<dbReference type="SUPFAM" id="SSF48264">
    <property type="entry name" value="Cytochrome P450"/>
    <property type="match status" value="1"/>
</dbReference>
<dbReference type="InterPro" id="IPR001128">
    <property type="entry name" value="Cyt_P450"/>
</dbReference>
<keyword evidence="4 8" id="KW-0479">Metal-binding</keyword>
<keyword evidence="11" id="KW-1185">Reference proteome</keyword>
<comment type="similarity">
    <text evidence="2 9">Belongs to the cytochrome P450 family.</text>
</comment>
<dbReference type="AlphaFoldDB" id="A0A4U0TKU3"/>
<evidence type="ECO:0000256" key="8">
    <source>
        <dbReference type="PIRSR" id="PIRSR602401-1"/>
    </source>
</evidence>
<evidence type="ECO:0000256" key="9">
    <source>
        <dbReference type="RuleBase" id="RU000461"/>
    </source>
</evidence>
<dbReference type="GO" id="GO:0020037">
    <property type="term" value="F:heme binding"/>
    <property type="evidence" value="ECO:0007669"/>
    <property type="project" value="InterPro"/>
</dbReference>
<dbReference type="OrthoDB" id="1470350at2759"/>
<evidence type="ECO:0008006" key="12">
    <source>
        <dbReference type="Google" id="ProtNLM"/>
    </source>
</evidence>
<keyword evidence="7 9" id="KW-0503">Monooxygenase</keyword>
<dbReference type="InterPro" id="IPR036396">
    <property type="entry name" value="Cyt_P450_sf"/>
</dbReference>
<accession>A0A4U0TKU3</accession>
<comment type="cofactor">
    <cofactor evidence="1 8">
        <name>heme</name>
        <dbReference type="ChEBI" id="CHEBI:30413"/>
    </cofactor>
</comment>
<evidence type="ECO:0000256" key="5">
    <source>
        <dbReference type="ARBA" id="ARBA00023002"/>
    </source>
</evidence>
<evidence type="ECO:0000256" key="2">
    <source>
        <dbReference type="ARBA" id="ARBA00010617"/>
    </source>
</evidence>
<dbReference type="Proteomes" id="UP000308549">
    <property type="component" value="Unassembled WGS sequence"/>
</dbReference>
<reference evidence="10 11" key="1">
    <citation type="submission" date="2017-03" db="EMBL/GenBank/DDBJ databases">
        <title>Genomes of endolithic fungi from Antarctica.</title>
        <authorList>
            <person name="Coleine C."/>
            <person name="Masonjones S."/>
            <person name="Stajich J.E."/>
        </authorList>
    </citation>
    <scope>NUCLEOTIDE SEQUENCE [LARGE SCALE GENOMIC DNA]</scope>
    <source>
        <strain evidence="10 11">CCFEE 6315</strain>
    </source>
</reference>
<evidence type="ECO:0000256" key="4">
    <source>
        <dbReference type="ARBA" id="ARBA00022723"/>
    </source>
</evidence>
<dbReference type="GO" id="GO:0004497">
    <property type="term" value="F:monooxygenase activity"/>
    <property type="evidence" value="ECO:0007669"/>
    <property type="project" value="UniProtKB-KW"/>
</dbReference>
<dbReference type="InterPro" id="IPR002401">
    <property type="entry name" value="Cyt_P450_E_grp-I"/>
</dbReference>
<dbReference type="PRINTS" id="PR00385">
    <property type="entry name" value="P450"/>
</dbReference>
<keyword evidence="5 9" id="KW-0560">Oxidoreductase</keyword>
<sequence>MHAIAPLAIWGFVAALLYQAISWIVQNRRHAANAAKLHCQDAVEHPDCGFMGFKLLKAMGNADRQQLFPDFMIERQREMSRITGRNCATYKQSLLGQTMYVTSDPKNIQALLATQFDDFDLGSPRRGNMGQTLGDGIFVQDGKAWEHSRAMLRPNFLRNQVSDLDLEERHVQNLLKVMKAGSDGWTPEIDIQTLFFRLTIDSATEFLFGESVDSQINEAAGALAEKGERKEKDEIAFSRHFDSAQRHIARRFRRGNLWWTSNPKEYQNDNKIVRGFVDHYVNLALKKSQAQEKKAEEGQGKEKYVFLEALAEQTQDPVELNAQLLNILLAGRDTTASLLSWLFHELLRHPEIFTKLHQTILETFGAYDNPQEISFTTLKGCQYLQHCLNETLRLWAVVPGNARRSNKATTLPRGGGPDGNSPVYIKPQTDVSYSVHVMHRRKDLWGEDAGEFKPERFQGRRPGWEFLPFNGGPRICIGQQFALTEASYVTVRLLQRFDNIAPASAHELEGPVTSNLGLTNCPGKPVTLRLHEAKV</sequence>
<dbReference type="EMBL" id="NAJL01000077">
    <property type="protein sequence ID" value="TKA22336.1"/>
    <property type="molecule type" value="Genomic_DNA"/>
</dbReference>
<dbReference type="PROSITE" id="PS00086">
    <property type="entry name" value="CYTOCHROME_P450"/>
    <property type="match status" value="1"/>
</dbReference>
<dbReference type="GO" id="GO:0005506">
    <property type="term" value="F:iron ion binding"/>
    <property type="evidence" value="ECO:0007669"/>
    <property type="project" value="InterPro"/>
</dbReference>
<dbReference type="PRINTS" id="PR00463">
    <property type="entry name" value="EP450I"/>
</dbReference>
<dbReference type="PANTHER" id="PTHR24287">
    <property type="entry name" value="P450, PUTATIVE (EUROFUNG)-RELATED"/>
    <property type="match status" value="1"/>
</dbReference>
<dbReference type="GO" id="GO:0016705">
    <property type="term" value="F:oxidoreductase activity, acting on paired donors, with incorporation or reduction of molecular oxygen"/>
    <property type="evidence" value="ECO:0007669"/>
    <property type="project" value="InterPro"/>
</dbReference>
<keyword evidence="6 8" id="KW-0408">Iron</keyword>
<evidence type="ECO:0000256" key="6">
    <source>
        <dbReference type="ARBA" id="ARBA00023004"/>
    </source>
</evidence>
<organism evidence="10 11">
    <name type="scientific">Salinomyces thailandicus</name>
    <dbReference type="NCBI Taxonomy" id="706561"/>
    <lineage>
        <taxon>Eukaryota</taxon>
        <taxon>Fungi</taxon>
        <taxon>Dikarya</taxon>
        <taxon>Ascomycota</taxon>
        <taxon>Pezizomycotina</taxon>
        <taxon>Dothideomycetes</taxon>
        <taxon>Dothideomycetidae</taxon>
        <taxon>Mycosphaerellales</taxon>
        <taxon>Teratosphaeriaceae</taxon>
        <taxon>Salinomyces</taxon>
    </lineage>
</organism>